<evidence type="ECO:0000313" key="2">
    <source>
        <dbReference type="EMBL" id="KAJ7692916.1"/>
    </source>
</evidence>
<reference evidence="2" key="1">
    <citation type="submission" date="2023-03" db="EMBL/GenBank/DDBJ databases">
        <title>Massive genome expansion in bonnet fungi (Mycena s.s.) driven by repeated elements and novel gene families across ecological guilds.</title>
        <authorList>
            <consortium name="Lawrence Berkeley National Laboratory"/>
            <person name="Harder C.B."/>
            <person name="Miyauchi S."/>
            <person name="Viragh M."/>
            <person name="Kuo A."/>
            <person name="Thoen E."/>
            <person name="Andreopoulos B."/>
            <person name="Lu D."/>
            <person name="Skrede I."/>
            <person name="Drula E."/>
            <person name="Henrissat B."/>
            <person name="Morin E."/>
            <person name="Kohler A."/>
            <person name="Barry K."/>
            <person name="LaButti K."/>
            <person name="Morin E."/>
            <person name="Salamov A."/>
            <person name="Lipzen A."/>
            <person name="Mereny Z."/>
            <person name="Hegedus B."/>
            <person name="Baldrian P."/>
            <person name="Stursova M."/>
            <person name="Weitz H."/>
            <person name="Taylor A."/>
            <person name="Grigoriev I.V."/>
            <person name="Nagy L.G."/>
            <person name="Martin F."/>
            <person name="Kauserud H."/>
        </authorList>
    </citation>
    <scope>NUCLEOTIDE SEQUENCE</scope>
    <source>
        <strain evidence="2">CBHHK067</strain>
    </source>
</reference>
<gene>
    <name evidence="2" type="ORF">B0H17DRAFT_1200238</name>
</gene>
<sequence length="235" mass="25530">MTQLQLQASRSAIVREESAPSEGITIADEHVASVSESTESTEIPGVFLLLIVRFIRLNFHPLPSRNVARRQRQSGACFKFCIYIWRVAVSSPSISLLTGIYSSPVDAIYVWDIPPGARSSTEFLGRAKRLTFGRKGAWDNSSLPGPALPTLIPKGTPPTQGPEFGQDPPAVPSTLRPSTTPDLLGDRVDHCLLIASILDALVENANEAPLREAHSWSAKPMPYRDPSHASVNKAP</sequence>
<proteinExistence type="predicted"/>
<accession>A0AAD7DJ25</accession>
<name>A0AAD7DJ25_MYCRO</name>
<evidence type="ECO:0000313" key="3">
    <source>
        <dbReference type="Proteomes" id="UP001221757"/>
    </source>
</evidence>
<dbReference type="EMBL" id="JARKIE010000049">
    <property type="protein sequence ID" value="KAJ7692916.1"/>
    <property type="molecule type" value="Genomic_DNA"/>
</dbReference>
<evidence type="ECO:0000256" key="1">
    <source>
        <dbReference type="SAM" id="MobiDB-lite"/>
    </source>
</evidence>
<dbReference type="AlphaFoldDB" id="A0AAD7DJ25"/>
<protein>
    <submittedName>
        <fullName evidence="2">Uncharacterized protein</fullName>
    </submittedName>
</protein>
<feature type="region of interest" description="Disordered" evidence="1">
    <location>
        <begin position="213"/>
        <end position="235"/>
    </location>
</feature>
<comment type="caution">
    <text evidence="2">The sequence shown here is derived from an EMBL/GenBank/DDBJ whole genome shotgun (WGS) entry which is preliminary data.</text>
</comment>
<feature type="region of interest" description="Disordered" evidence="1">
    <location>
        <begin position="147"/>
        <end position="180"/>
    </location>
</feature>
<dbReference type="Proteomes" id="UP001221757">
    <property type="component" value="Unassembled WGS sequence"/>
</dbReference>
<keyword evidence="3" id="KW-1185">Reference proteome</keyword>
<organism evidence="2 3">
    <name type="scientific">Mycena rosella</name>
    <name type="common">Pink bonnet</name>
    <name type="synonym">Agaricus rosellus</name>
    <dbReference type="NCBI Taxonomy" id="1033263"/>
    <lineage>
        <taxon>Eukaryota</taxon>
        <taxon>Fungi</taxon>
        <taxon>Dikarya</taxon>
        <taxon>Basidiomycota</taxon>
        <taxon>Agaricomycotina</taxon>
        <taxon>Agaricomycetes</taxon>
        <taxon>Agaricomycetidae</taxon>
        <taxon>Agaricales</taxon>
        <taxon>Marasmiineae</taxon>
        <taxon>Mycenaceae</taxon>
        <taxon>Mycena</taxon>
    </lineage>
</organism>